<sequence length="523" mass="56100">METMRLPNLRRTRVLMGVLGWLGASACHGPDGVTPPCDGVDCAGPTKGLARAFEPDALSSRMEPRASFGGLKVRRAAGRTFVLETTRDAEGHDTRRLSVRSPDGALLWRVDAAAAEHFSDFTVHPSGESTLGVERTDAEVGAFDLLRLSPEGQVLSRQPLPVPSTVPASDLGGTLPASPFRMKSPWVHALTDGWLRTEARGEDVAVAFLSLVTVPEGAHETSELASGLMTLQWVDGRYQEQWTRVVDGRHSTQPAAWAYDEFRWREAALRPLLEVAGDGRLVVGRTWNTSRCQASSRTFNDFTGLHCRTSTDVTQPVDTERQAFAVTTFTPEGARTGTRAFIPAAAAEFVVFDMAVRGVEVALAGTVVTEAEDGTIAYYPSAPGVQDRMTPYDGYLGVLSLDTGVLRFEHRVDTGRADHFSALRWTDAGLLAVGGAGWDRWYGGMSISRGAGALLALASTDGQTVRTQRAGPEGQDRHFHLLGVDADGDTLVAVGLAEAPMTHAGDGGNRAAMTFGGLTVELR</sequence>
<keyword evidence="3" id="KW-1185">Reference proteome</keyword>
<keyword evidence="1" id="KW-0732">Signal</keyword>
<organism evidence="2 3">
    <name type="scientific">Corallococcus llansteffanensis</name>
    <dbReference type="NCBI Taxonomy" id="2316731"/>
    <lineage>
        <taxon>Bacteria</taxon>
        <taxon>Pseudomonadati</taxon>
        <taxon>Myxococcota</taxon>
        <taxon>Myxococcia</taxon>
        <taxon>Myxococcales</taxon>
        <taxon>Cystobacterineae</taxon>
        <taxon>Myxococcaceae</taxon>
        <taxon>Corallococcus</taxon>
    </lineage>
</organism>
<gene>
    <name evidence="2" type="ORF">D7V93_40940</name>
</gene>
<dbReference type="AlphaFoldDB" id="A0A3A8N2M9"/>
<evidence type="ECO:0000256" key="1">
    <source>
        <dbReference type="SAM" id="SignalP"/>
    </source>
</evidence>
<accession>A0A3A8N2M9</accession>
<dbReference type="EMBL" id="RAWB01000835">
    <property type="protein sequence ID" value="RKH38677.1"/>
    <property type="molecule type" value="Genomic_DNA"/>
</dbReference>
<feature type="chain" id="PRO_5017301463" description="Lipoprotein" evidence="1">
    <location>
        <begin position="27"/>
        <end position="523"/>
    </location>
</feature>
<proteinExistence type="predicted"/>
<protein>
    <recommendedName>
        <fullName evidence="4">Lipoprotein</fullName>
    </recommendedName>
</protein>
<dbReference type="PROSITE" id="PS51257">
    <property type="entry name" value="PROKAR_LIPOPROTEIN"/>
    <property type="match status" value="1"/>
</dbReference>
<comment type="caution">
    <text evidence="2">The sequence shown here is derived from an EMBL/GenBank/DDBJ whole genome shotgun (WGS) entry which is preliminary data.</text>
</comment>
<evidence type="ECO:0000313" key="3">
    <source>
        <dbReference type="Proteomes" id="UP000272888"/>
    </source>
</evidence>
<name>A0A3A8N2M9_9BACT</name>
<evidence type="ECO:0000313" key="2">
    <source>
        <dbReference type="EMBL" id="RKH38677.1"/>
    </source>
</evidence>
<reference evidence="3" key="1">
    <citation type="submission" date="2018-09" db="EMBL/GenBank/DDBJ databases">
        <authorList>
            <person name="Livingstone P.G."/>
            <person name="Whitworth D.E."/>
        </authorList>
    </citation>
    <scope>NUCLEOTIDE SEQUENCE [LARGE SCALE GENOMIC DNA]</scope>
    <source>
        <strain evidence="3">CA051B</strain>
    </source>
</reference>
<dbReference type="Proteomes" id="UP000272888">
    <property type="component" value="Unassembled WGS sequence"/>
</dbReference>
<evidence type="ECO:0008006" key="4">
    <source>
        <dbReference type="Google" id="ProtNLM"/>
    </source>
</evidence>
<feature type="signal peptide" evidence="1">
    <location>
        <begin position="1"/>
        <end position="26"/>
    </location>
</feature>